<gene>
    <name evidence="1" type="ORF">DFH08DRAFT_823060</name>
</gene>
<evidence type="ECO:0000313" key="2">
    <source>
        <dbReference type="Proteomes" id="UP001218218"/>
    </source>
</evidence>
<dbReference type="Proteomes" id="UP001218218">
    <property type="component" value="Unassembled WGS sequence"/>
</dbReference>
<organism evidence="1 2">
    <name type="scientific">Mycena albidolilacea</name>
    <dbReference type="NCBI Taxonomy" id="1033008"/>
    <lineage>
        <taxon>Eukaryota</taxon>
        <taxon>Fungi</taxon>
        <taxon>Dikarya</taxon>
        <taxon>Basidiomycota</taxon>
        <taxon>Agaricomycotina</taxon>
        <taxon>Agaricomycetes</taxon>
        <taxon>Agaricomycetidae</taxon>
        <taxon>Agaricales</taxon>
        <taxon>Marasmiineae</taxon>
        <taxon>Mycenaceae</taxon>
        <taxon>Mycena</taxon>
    </lineage>
</organism>
<protein>
    <submittedName>
        <fullName evidence="1">Uncharacterized protein</fullName>
    </submittedName>
</protein>
<proteinExistence type="predicted"/>
<dbReference type="EMBL" id="JARIHO010000078">
    <property type="protein sequence ID" value="KAJ7310684.1"/>
    <property type="molecule type" value="Genomic_DNA"/>
</dbReference>
<name>A0AAD6Z766_9AGAR</name>
<accession>A0AAD6Z766</accession>
<comment type="caution">
    <text evidence="1">The sequence shown here is derived from an EMBL/GenBank/DDBJ whole genome shotgun (WGS) entry which is preliminary data.</text>
</comment>
<sequence length="188" mass="20959">MLNMVISQIVRYDGTARSCFNRFSHFPTLLRSSGWKLFVVAHCPFTAIPALVIPGSQWIEPTDGSIMDGDDHASSTRADVLTGGGRWRKLDFSTPSLLGKRVRPVIPEVDGSSSDDAAEVQRSFFPSFNGEHSDDKEEIDGYQAHLLKRAEEFEQAAAIFRAQVPHRNRIWMSSMVKQDIGHNVGNLV</sequence>
<keyword evidence="2" id="KW-1185">Reference proteome</keyword>
<dbReference type="AlphaFoldDB" id="A0AAD6Z766"/>
<reference evidence="1" key="1">
    <citation type="submission" date="2023-03" db="EMBL/GenBank/DDBJ databases">
        <title>Massive genome expansion in bonnet fungi (Mycena s.s.) driven by repeated elements and novel gene families across ecological guilds.</title>
        <authorList>
            <consortium name="Lawrence Berkeley National Laboratory"/>
            <person name="Harder C.B."/>
            <person name="Miyauchi S."/>
            <person name="Viragh M."/>
            <person name="Kuo A."/>
            <person name="Thoen E."/>
            <person name="Andreopoulos B."/>
            <person name="Lu D."/>
            <person name="Skrede I."/>
            <person name="Drula E."/>
            <person name="Henrissat B."/>
            <person name="Morin E."/>
            <person name="Kohler A."/>
            <person name="Barry K."/>
            <person name="LaButti K."/>
            <person name="Morin E."/>
            <person name="Salamov A."/>
            <person name="Lipzen A."/>
            <person name="Mereny Z."/>
            <person name="Hegedus B."/>
            <person name="Baldrian P."/>
            <person name="Stursova M."/>
            <person name="Weitz H."/>
            <person name="Taylor A."/>
            <person name="Grigoriev I.V."/>
            <person name="Nagy L.G."/>
            <person name="Martin F."/>
            <person name="Kauserud H."/>
        </authorList>
    </citation>
    <scope>NUCLEOTIDE SEQUENCE</scope>
    <source>
        <strain evidence="1">CBHHK002</strain>
    </source>
</reference>
<evidence type="ECO:0000313" key="1">
    <source>
        <dbReference type="EMBL" id="KAJ7310684.1"/>
    </source>
</evidence>